<keyword evidence="2" id="KW-1185">Reference proteome</keyword>
<comment type="caution">
    <text evidence="1">The sequence shown here is derived from an EMBL/GenBank/DDBJ whole genome shotgun (WGS) entry which is preliminary data.</text>
</comment>
<dbReference type="EMBL" id="NBNE01000149">
    <property type="protein sequence ID" value="OWZ22266.1"/>
    <property type="molecule type" value="Genomic_DNA"/>
</dbReference>
<dbReference type="STRING" id="4795.A0A225WX60"/>
<dbReference type="SUPFAM" id="SSF54160">
    <property type="entry name" value="Chromo domain-like"/>
    <property type="match status" value="1"/>
</dbReference>
<name>A0A225WX60_9STRA</name>
<dbReference type="CDD" id="cd00024">
    <property type="entry name" value="CD_CSD"/>
    <property type="match status" value="1"/>
</dbReference>
<gene>
    <name evidence="1" type="ORF">PHMEG_0003055</name>
</gene>
<evidence type="ECO:0000313" key="2">
    <source>
        <dbReference type="Proteomes" id="UP000198211"/>
    </source>
</evidence>
<proteinExistence type="predicted"/>
<dbReference type="OrthoDB" id="102625at2759"/>
<evidence type="ECO:0000313" key="1">
    <source>
        <dbReference type="EMBL" id="OWZ22266.1"/>
    </source>
</evidence>
<sequence>MKLFLPNGSKLDPSSSTYYDHVLEVGQQSEDNMFRFFVAHGAMRKSGSSVPKQLRKYYYEGKLDALITEFRARVAIETILDPAPRETQELFSSMLSIEDIVTYRDFKTLCITFAKAAKLRIMDASIRALRNSMIQTIGTRDCKNKGKAKSKKKNRGLVELDDIQEWLISPTNGAVGQVRGTYGVRRLLQRVVMGNKPHYLVDWEPTLEPRENIAKELVTQFNRDRHELVRSTFIDDEAVEDNTGKALLALVDKIGMHLAIKKGRKGQLLSRHLAMLYNRQTKNWLLDQFPYVAQRWRRIY</sequence>
<dbReference type="InterPro" id="IPR016197">
    <property type="entry name" value="Chromo-like_dom_sf"/>
</dbReference>
<dbReference type="Proteomes" id="UP000198211">
    <property type="component" value="Unassembled WGS sequence"/>
</dbReference>
<accession>A0A225WX60</accession>
<reference evidence="2" key="1">
    <citation type="submission" date="2017-03" db="EMBL/GenBank/DDBJ databases">
        <title>Phytopthora megakarya and P. palmivora, two closely related causual agents of cacao black pod achieved similar genome size and gene model numbers by different mechanisms.</title>
        <authorList>
            <person name="Ali S."/>
            <person name="Shao J."/>
            <person name="Larry D.J."/>
            <person name="Kronmiller B."/>
            <person name="Shen D."/>
            <person name="Strem M.D."/>
            <person name="Melnick R.L."/>
            <person name="Guiltinan M.J."/>
            <person name="Tyler B.M."/>
            <person name="Meinhardt L.W."/>
            <person name="Bailey B.A."/>
        </authorList>
    </citation>
    <scope>NUCLEOTIDE SEQUENCE [LARGE SCALE GENOMIC DNA]</scope>
    <source>
        <strain evidence="2">zdho120</strain>
    </source>
</reference>
<dbReference type="AlphaFoldDB" id="A0A225WX60"/>
<protein>
    <submittedName>
        <fullName evidence="1">Uncharacterized protein</fullName>
    </submittedName>
</protein>
<organism evidence="1 2">
    <name type="scientific">Phytophthora megakarya</name>
    <dbReference type="NCBI Taxonomy" id="4795"/>
    <lineage>
        <taxon>Eukaryota</taxon>
        <taxon>Sar</taxon>
        <taxon>Stramenopiles</taxon>
        <taxon>Oomycota</taxon>
        <taxon>Peronosporomycetes</taxon>
        <taxon>Peronosporales</taxon>
        <taxon>Peronosporaceae</taxon>
        <taxon>Phytophthora</taxon>
    </lineage>
</organism>